<dbReference type="PANTHER" id="PTHR46954">
    <property type="entry name" value="C2H2-TYPE DOMAIN-CONTAINING PROTEIN"/>
    <property type="match status" value="1"/>
</dbReference>
<dbReference type="AlphaFoldDB" id="A0A164DMJ3"/>
<dbReference type="EMBL" id="LRGB01026671">
    <property type="protein sequence ID" value="KZR95939.1"/>
    <property type="molecule type" value="Genomic_DNA"/>
</dbReference>
<evidence type="ECO:0000313" key="1">
    <source>
        <dbReference type="EMBL" id="KZR95939.1"/>
    </source>
</evidence>
<dbReference type="Proteomes" id="UP000076858">
    <property type="component" value="Unassembled WGS sequence"/>
</dbReference>
<accession>A0A164DMJ3</accession>
<gene>
    <name evidence="1" type="ORF">APZ42_009998</name>
</gene>
<keyword evidence="2" id="KW-1185">Reference proteome</keyword>
<evidence type="ECO:0000313" key="2">
    <source>
        <dbReference type="Proteomes" id="UP000076858"/>
    </source>
</evidence>
<dbReference type="PANTHER" id="PTHR46954:SF1">
    <property type="entry name" value="C2H2-TYPE DOMAIN-CONTAINING PROTEIN"/>
    <property type="match status" value="1"/>
</dbReference>
<comment type="caution">
    <text evidence="1">The sequence shown here is derived from an EMBL/GenBank/DDBJ whole genome shotgun (WGS) entry which is preliminary data.</text>
</comment>
<dbReference type="OrthoDB" id="7698126at2759"/>
<sequence length="127" mass="14193">LQEVCFVSQDDKCRVPIGLTAANKQSPLLMHVEYRVSLPDHDWVVAEKHKLIPSVYAGIQIHPNGFGNRECVNYSGPTYIAIRSGKHSSSTALSHAMDFEKLLNLKEFAEITRCGLDQLVKPIVIFT</sequence>
<feature type="non-terminal residue" evidence="1">
    <location>
        <position position="127"/>
    </location>
</feature>
<name>A0A164DMJ3_9CRUS</name>
<proteinExistence type="predicted"/>
<feature type="non-terminal residue" evidence="1">
    <location>
        <position position="1"/>
    </location>
</feature>
<dbReference type="STRING" id="35525.A0A164DMJ3"/>
<organism evidence="1 2">
    <name type="scientific">Daphnia magna</name>
    <dbReference type="NCBI Taxonomy" id="35525"/>
    <lineage>
        <taxon>Eukaryota</taxon>
        <taxon>Metazoa</taxon>
        <taxon>Ecdysozoa</taxon>
        <taxon>Arthropoda</taxon>
        <taxon>Crustacea</taxon>
        <taxon>Branchiopoda</taxon>
        <taxon>Diplostraca</taxon>
        <taxon>Cladocera</taxon>
        <taxon>Anomopoda</taxon>
        <taxon>Daphniidae</taxon>
        <taxon>Daphnia</taxon>
    </lineage>
</organism>
<protein>
    <submittedName>
        <fullName evidence="1">Uncharacterized protein</fullName>
    </submittedName>
</protein>
<reference evidence="1 2" key="1">
    <citation type="submission" date="2016-03" db="EMBL/GenBank/DDBJ databases">
        <title>EvidentialGene: Evidence-directed Construction of Genes on Genomes.</title>
        <authorList>
            <person name="Gilbert D.G."/>
            <person name="Choi J.-H."/>
            <person name="Mockaitis K."/>
            <person name="Colbourne J."/>
            <person name="Pfrender M."/>
        </authorList>
    </citation>
    <scope>NUCLEOTIDE SEQUENCE [LARGE SCALE GENOMIC DNA]</scope>
    <source>
        <strain evidence="1 2">Xinb3</strain>
        <tissue evidence="1">Complete organism</tissue>
    </source>
</reference>